<organism evidence="1 2">
    <name type="scientific">Hoeflea ulvae</name>
    <dbReference type="NCBI Taxonomy" id="2983764"/>
    <lineage>
        <taxon>Bacteria</taxon>
        <taxon>Pseudomonadati</taxon>
        <taxon>Pseudomonadota</taxon>
        <taxon>Alphaproteobacteria</taxon>
        <taxon>Hyphomicrobiales</taxon>
        <taxon>Rhizobiaceae</taxon>
        <taxon>Hoeflea</taxon>
    </lineage>
</organism>
<keyword evidence="2" id="KW-1185">Reference proteome</keyword>
<dbReference type="RefSeq" id="WP_267615114.1">
    <property type="nucleotide sequence ID" value="NZ_JAOVZQ010000002.1"/>
</dbReference>
<gene>
    <name evidence="1" type="ORF">OEG82_23880</name>
</gene>
<dbReference type="EMBL" id="JAOVZQ010000002">
    <property type="protein sequence ID" value="MCY0097020.1"/>
    <property type="molecule type" value="Genomic_DNA"/>
</dbReference>
<proteinExistence type="predicted"/>
<accession>A0ABT3YMS4</accession>
<evidence type="ECO:0000313" key="1">
    <source>
        <dbReference type="EMBL" id="MCY0097020.1"/>
    </source>
</evidence>
<protein>
    <submittedName>
        <fullName evidence="1">Uncharacterized protein</fullName>
    </submittedName>
</protein>
<dbReference type="Proteomes" id="UP001081283">
    <property type="component" value="Unassembled WGS sequence"/>
</dbReference>
<comment type="caution">
    <text evidence="1">The sequence shown here is derived from an EMBL/GenBank/DDBJ whole genome shotgun (WGS) entry which is preliminary data.</text>
</comment>
<reference evidence="1" key="1">
    <citation type="submission" date="2022-10" db="EMBL/GenBank/DDBJ databases">
        <title>Hoeflea sp. J2-29, isolated from marine algae.</title>
        <authorList>
            <person name="Kristyanto S."/>
            <person name="Kim J.M."/>
            <person name="Jeon C.O."/>
        </authorList>
    </citation>
    <scope>NUCLEOTIDE SEQUENCE</scope>
    <source>
        <strain evidence="1">J2-29</strain>
    </source>
</reference>
<evidence type="ECO:0000313" key="2">
    <source>
        <dbReference type="Proteomes" id="UP001081283"/>
    </source>
</evidence>
<name>A0ABT3YMS4_9HYPH</name>
<sequence length="149" mass="16365">MRFAPEPWRMSGDEASVKGAALVGIAVSDAVVESGAFDGAERHCKLVCLGSGRSFLSLSGTRTSRKLALPPVAMVSNFLPAKPLQTGSQEIGRAVLQPRLNERTKAQKRRCRDGEQNIDMNIDSCFMWKFGIQMLLLIDRHGLALHLRT</sequence>